<organism evidence="1 2">
    <name type="scientific">Trichinella pseudospiralis</name>
    <name type="common">Parasitic roundworm</name>
    <dbReference type="NCBI Taxonomy" id="6337"/>
    <lineage>
        <taxon>Eukaryota</taxon>
        <taxon>Metazoa</taxon>
        <taxon>Ecdysozoa</taxon>
        <taxon>Nematoda</taxon>
        <taxon>Enoplea</taxon>
        <taxon>Dorylaimia</taxon>
        <taxon>Trichinellida</taxon>
        <taxon>Trichinellidae</taxon>
        <taxon>Trichinella</taxon>
    </lineage>
</organism>
<sequence length="115" mass="13339">MLIHGEVVSYLKISRDAFNQGGREYAHCTWQIVPNRLIPIMSTLVVSYLKISRGVFNQGGREYAHCTWQIVPNRLIPIMSTLVKITFSRKFRIFLNLLDLRKMAKIFENKAVVVE</sequence>
<gene>
    <name evidence="1" type="ORF">T4B_13901</name>
</gene>
<dbReference type="EMBL" id="JYDS01001384">
    <property type="protein sequence ID" value="KRY99050.1"/>
    <property type="molecule type" value="Genomic_DNA"/>
</dbReference>
<name>A0A0V1GL86_TRIPS</name>
<protein>
    <submittedName>
        <fullName evidence="1">Uncharacterized protein</fullName>
    </submittedName>
</protein>
<keyword evidence="2" id="KW-1185">Reference proteome</keyword>
<accession>A0A0V1GL86</accession>
<dbReference type="AlphaFoldDB" id="A0A0V1GL86"/>
<evidence type="ECO:0000313" key="2">
    <source>
        <dbReference type="Proteomes" id="UP000054805"/>
    </source>
</evidence>
<dbReference type="Proteomes" id="UP000054805">
    <property type="component" value="Unassembled WGS sequence"/>
</dbReference>
<comment type="caution">
    <text evidence="1">The sequence shown here is derived from an EMBL/GenBank/DDBJ whole genome shotgun (WGS) entry which is preliminary data.</text>
</comment>
<evidence type="ECO:0000313" key="1">
    <source>
        <dbReference type="EMBL" id="KRY99050.1"/>
    </source>
</evidence>
<reference evidence="1 2" key="1">
    <citation type="submission" date="2015-01" db="EMBL/GenBank/DDBJ databases">
        <title>Evolution of Trichinella species and genotypes.</title>
        <authorList>
            <person name="Korhonen P.K."/>
            <person name="Edoardo P."/>
            <person name="Giuseppe L.R."/>
            <person name="Gasser R.B."/>
        </authorList>
    </citation>
    <scope>NUCLEOTIDE SEQUENCE [LARGE SCALE GENOMIC DNA]</scope>
    <source>
        <strain evidence="1">ISS588</strain>
    </source>
</reference>
<proteinExistence type="predicted"/>